<dbReference type="PANTHER" id="PTHR33840">
    <property type="match status" value="1"/>
</dbReference>
<dbReference type="PANTHER" id="PTHR33840:SF1">
    <property type="entry name" value="TLE1 PHOSPHOLIPASE DOMAIN-CONTAINING PROTEIN"/>
    <property type="match status" value="1"/>
</dbReference>
<comment type="caution">
    <text evidence="2">The sequence shown here is derived from an EMBL/GenBank/DDBJ whole genome shotgun (WGS) entry which is preliminary data.</text>
</comment>
<dbReference type="OrthoDB" id="3057168at2759"/>
<name>A0A086TI09_HAPC1</name>
<dbReference type="Proteomes" id="UP000029964">
    <property type="component" value="Unassembled WGS sequence"/>
</dbReference>
<protein>
    <recommendedName>
        <fullName evidence="1">T6SS Phospholipase effector Tle1-like catalytic domain-containing protein</fullName>
    </recommendedName>
</protein>
<gene>
    <name evidence="2" type="ORF">ACRE_002330</name>
</gene>
<dbReference type="HOGENOM" id="CLU_005049_1_1_1"/>
<sequence>MARGPTTSKRLILCLDGTWMDSDNGYEKRSLFSKGTLQVPSNVTRISRCFKRRCSDGKLQIISYESGVGTGSNTLDTLTGGAFGLGLSERVREAYSYLCANYMDGDEIFLVGYSRGAFTARSVAGIVSNLGLLTREGVEYFYNIFTDMQHWEDDDYIDEFPNMPFPDKPKGPGAADVYRARLENLGFTRVNDADGKLIKIKAVCVWDTVGSLGIPNWHDTSLSDRVEHAFQALALDESRPPFSPAVWERPHETKHCTDLRQVWFPGNHANCGGGWPDQGIANCTLAWMMDQMVSVGVEFDRASLDRVFNQTSDYYHTLCQQDETQGKFTISKKKTLPWAVTPIFENNHPHRPWGLGAICKRTSLIFWMAGTMIRTPGMYKQTDPKTQKQRSMFLQDTNERIHSSVRVRLACKGLGLNDTGVWNCPALDKWRLRFTANQYEDPVPLHPQWESEGEEPVFIEHRNESSKGRWIWEYVGDEREAHPDRTQRVMIEEPLGPYERYFLQLSGGTPNVYDFAAGREVS</sequence>
<dbReference type="EMBL" id="JPKY01000001">
    <property type="protein sequence ID" value="KFH48991.1"/>
    <property type="molecule type" value="Genomic_DNA"/>
</dbReference>
<accession>A0A086TI09</accession>
<evidence type="ECO:0000313" key="3">
    <source>
        <dbReference type="Proteomes" id="UP000029964"/>
    </source>
</evidence>
<proteinExistence type="predicted"/>
<dbReference type="InterPro" id="IPR018712">
    <property type="entry name" value="Tle1-like_cat"/>
</dbReference>
<reference evidence="3" key="1">
    <citation type="journal article" date="2014" name="Genome Announc.">
        <title>Genome sequence and annotation of Acremonium chrysogenum, producer of the beta-lactam antibiotic cephalosporin C.</title>
        <authorList>
            <person name="Terfehr D."/>
            <person name="Dahlmann T.A."/>
            <person name="Specht T."/>
            <person name="Zadra I."/>
            <person name="Kuernsteiner H."/>
            <person name="Kueck U."/>
        </authorList>
    </citation>
    <scope>NUCLEOTIDE SEQUENCE [LARGE SCALE GENOMIC DNA]</scope>
    <source>
        <strain evidence="3">ATCC 11550 / CBS 779.69 / DSM 880 / IAM 14645 / JCM 23072 / IMI 49137</strain>
    </source>
</reference>
<organism evidence="2 3">
    <name type="scientific">Hapsidospora chrysogenum (strain ATCC 11550 / CBS 779.69 / DSM 880 / IAM 14645 / JCM 23072 / IMI 49137)</name>
    <name type="common">Acremonium chrysogenum</name>
    <dbReference type="NCBI Taxonomy" id="857340"/>
    <lineage>
        <taxon>Eukaryota</taxon>
        <taxon>Fungi</taxon>
        <taxon>Dikarya</taxon>
        <taxon>Ascomycota</taxon>
        <taxon>Pezizomycotina</taxon>
        <taxon>Sordariomycetes</taxon>
        <taxon>Hypocreomycetidae</taxon>
        <taxon>Hypocreales</taxon>
        <taxon>Bionectriaceae</taxon>
        <taxon>Hapsidospora</taxon>
    </lineage>
</organism>
<dbReference type="InterPro" id="IPR029058">
    <property type="entry name" value="AB_hydrolase_fold"/>
</dbReference>
<dbReference type="Pfam" id="PF09994">
    <property type="entry name" value="T6SS_Tle1-like_cat"/>
    <property type="match status" value="1"/>
</dbReference>
<dbReference type="SUPFAM" id="SSF53474">
    <property type="entry name" value="alpha/beta-Hydrolases"/>
    <property type="match status" value="1"/>
</dbReference>
<dbReference type="STRING" id="857340.A0A086TI09"/>
<evidence type="ECO:0000313" key="2">
    <source>
        <dbReference type="EMBL" id="KFH48991.1"/>
    </source>
</evidence>
<keyword evidence="3" id="KW-1185">Reference proteome</keyword>
<feature type="domain" description="T6SS Phospholipase effector Tle1-like catalytic" evidence="1">
    <location>
        <begin position="9"/>
        <end position="291"/>
    </location>
</feature>
<evidence type="ECO:0000259" key="1">
    <source>
        <dbReference type="Pfam" id="PF09994"/>
    </source>
</evidence>
<dbReference type="AlphaFoldDB" id="A0A086TI09"/>